<organism evidence="2 3">
    <name type="scientific">Thalassiosira oceanica</name>
    <name type="common">Marine diatom</name>
    <dbReference type="NCBI Taxonomy" id="159749"/>
    <lineage>
        <taxon>Eukaryota</taxon>
        <taxon>Sar</taxon>
        <taxon>Stramenopiles</taxon>
        <taxon>Ochrophyta</taxon>
        <taxon>Bacillariophyta</taxon>
        <taxon>Coscinodiscophyceae</taxon>
        <taxon>Thalassiosirophycidae</taxon>
        <taxon>Thalassiosirales</taxon>
        <taxon>Thalassiosiraceae</taxon>
        <taxon>Thalassiosira</taxon>
    </lineage>
</organism>
<evidence type="ECO:0000313" key="3">
    <source>
        <dbReference type="Proteomes" id="UP000266841"/>
    </source>
</evidence>
<protein>
    <submittedName>
        <fullName evidence="2">Uncharacterized protein</fullName>
    </submittedName>
</protein>
<feature type="compositionally biased region" description="Basic and acidic residues" evidence="1">
    <location>
        <begin position="55"/>
        <end position="71"/>
    </location>
</feature>
<accession>K0SSG7</accession>
<feature type="non-terminal residue" evidence="2">
    <location>
        <position position="209"/>
    </location>
</feature>
<evidence type="ECO:0000256" key="1">
    <source>
        <dbReference type="SAM" id="MobiDB-lite"/>
    </source>
</evidence>
<dbReference type="EMBL" id="AGNL01020310">
    <property type="protein sequence ID" value="EJK61192.1"/>
    <property type="molecule type" value="Genomic_DNA"/>
</dbReference>
<feature type="region of interest" description="Disordered" evidence="1">
    <location>
        <begin position="1"/>
        <end position="34"/>
    </location>
</feature>
<feature type="compositionally biased region" description="Basic and acidic residues" evidence="1">
    <location>
        <begin position="1"/>
        <end position="12"/>
    </location>
</feature>
<feature type="compositionally biased region" description="Acidic residues" evidence="1">
    <location>
        <begin position="127"/>
        <end position="159"/>
    </location>
</feature>
<sequence>MQRQEAPPDRPRRPLVQMDVQQAGRADGDGADEVGLSVRVREHIPQFVARGAMHGADDGEQEPRPSRERNPGHPVRCLLAAHEPVHAPHRPKHQRADQELAHGQEPALQRVHEIAEGEAPTLANLPDCDDSDEEAEEDDDDEDDSVCSDDGGLEWDDEPGTTSLAEAEKTKRRREKADRKFIHRVVCHLMRADPGDDKAFEDVALPAAY</sequence>
<name>K0SSG7_THAOC</name>
<dbReference type="AlphaFoldDB" id="K0SSG7"/>
<reference evidence="2 3" key="1">
    <citation type="journal article" date="2012" name="Genome Biol.">
        <title>Genome and low-iron response of an oceanic diatom adapted to chronic iron limitation.</title>
        <authorList>
            <person name="Lommer M."/>
            <person name="Specht M."/>
            <person name="Roy A.S."/>
            <person name="Kraemer L."/>
            <person name="Andreson R."/>
            <person name="Gutowska M.A."/>
            <person name="Wolf J."/>
            <person name="Bergner S.V."/>
            <person name="Schilhabel M.B."/>
            <person name="Klostermeier U.C."/>
            <person name="Beiko R.G."/>
            <person name="Rosenstiel P."/>
            <person name="Hippler M."/>
            <person name="Laroche J."/>
        </authorList>
    </citation>
    <scope>NUCLEOTIDE SEQUENCE [LARGE SCALE GENOMIC DNA]</scope>
    <source>
        <strain evidence="2 3">CCMP1005</strain>
    </source>
</reference>
<comment type="caution">
    <text evidence="2">The sequence shown here is derived from an EMBL/GenBank/DDBJ whole genome shotgun (WGS) entry which is preliminary data.</text>
</comment>
<keyword evidence="3" id="KW-1185">Reference proteome</keyword>
<dbReference type="Proteomes" id="UP000266841">
    <property type="component" value="Unassembled WGS sequence"/>
</dbReference>
<proteinExistence type="predicted"/>
<gene>
    <name evidence="2" type="ORF">THAOC_18361</name>
</gene>
<evidence type="ECO:0000313" key="2">
    <source>
        <dbReference type="EMBL" id="EJK61192.1"/>
    </source>
</evidence>
<feature type="region of interest" description="Disordered" evidence="1">
    <location>
        <begin position="47"/>
        <end position="176"/>
    </location>
</feature>